<dbReference type="Proteomes" id="UP000046122">
    <property type="component" value="Unassembled WGS sequence"/>
</dbReference>
<accession>A0A090GAD2</accession>
<sequence>MVRRSRSIPPPSVIDRDMPHQVALPDEICTDRNFTLIRRFLEQRGLACRTRAVIAKWDDGQQEQWRLHCFADPAAAAAFLDHFGGVMFDPKRDRENGRARGIWRREGAYRRILEMGPLSVPEMLRN</sequence>
<organism evidence="1 2">
    <name type="scientific">Mesorhizobium plurifarium</name>
    <dbReference type="NCBI Taxonomy" id="69974"/>
    <lineage>
        <taxon>Bacteria</taxon>
        <taxon>Pseudomonadati</taxon>
        <taxon>Pseudomonadota</taxon>
        <taxon>Alphaproteobacteria</taxon>
        <taxon>Hyphomicrobiales</taxon>
        <taxon>Phyllobacteriaceae</taxon>
        <taxon>Mesorhizobium</taxon>
    </lineage>
</organism>
<evidence type="ECO:0000313" key="2">
    <source>
        <dbReference type="Proteomes" id="UP000046122"/>
    </source>
</evidence>
<name>A0A090GAD2_MESPL</name>
<reference evidence="1 2" key="1">
    <citation type="submission" date="2014-08" db="EMBL/GenBank/DDBJ databases">
        <authorList>
            <person name="Moulin Lionel"/>
        </authorList>
    </citation>
    <scope>NUCLEOTIDE SEQUENCE [LARGE SCALE GENOMIC DNA]</scope>
</reference>
<evidence type="ECO:0000313" key="1">
    <source>
        <dbReference type="EMBL" id="CDX55824.1"/>
    </source>
</evidence>
<protein>
    <submittedName>
        <fullName evidence="1">Uncharacterized protein</fullName>
    </submittedName>
</protein>
<dbReference type="AlphaFoldDB" id="A0A090GAD2"/>
<dbReference type="EMBL" id="CCNE01000014">
    <property type="protein sequence ID" value="CDX55824.1"/>
    <property type="molecule type" value="Genomic_DNA"/>
</dbReference>
<proteinExistence type="predicted"/>
<gene>
    <name evidence="1" type="ORF">MPL3365_210074</name>
</gene>